<proteinExistence type="predicted"/>
<organism evidence="2 3">
    <name type="scientific">Marinospirillum alkaliphilum DSM 21637</name>
    <dbReference type="NCBI Taxonomy" id="1122209"/>
    <lineage>
        <taxon>Bacteria</taxon>
        <taxon>Pseudomonadati</taxon>
        <taxon>Pseudomonadota</taxon>
        <taxon>Gammaproteobacteria</taxon>
        <taxon>Oceanospirillales</taxon>
        <taxon>Oceanospirillaceae</taxon>
        <taxon>Marinospirillum</taxon>
    </lineage>
</organism>
<dbReference type="AlphaFoldDB" id="A0A1K1WKR7"/>
<dbReference type="EMBL" id="FPJW01000004">
    <property type="protein sequence ID" value="SFX37977.1"/>
    <property type="molecule type" value="Genomic_DNA"/>
</dbReference>
<keyword evidence="3" id="KW-1185">Reference proteome</keyword>
<evidence type="ECO:0000313" key="2">
    <source>
        <dbReference type="EMBL" id="SFX37977.1"/>
    </source>
</evidence>
<dbReference type="Proteomes" id="UP000182350">
    <property type="component" value="Unassembled WGS sequence"/>
</dbReference>
<protein>
    <submittedName>
        <fullName evidence="2">SCP-2 sterol transfer family protein</fullName>
    </submittedName>
</protein>
<dbReference type="STRING" id="1122209.SAMN02745752_01429"/>
<dbReference type="SUPFAM" id="SSF55718">
    <property type="entry name" value="SCP-like"/>
    <property type="match status" value="1"/>
</dbReference>
<dbReference type="OrthoDB" id="7011745at2"/>
<dbReference type="InterPro" id="IPR036527">
    <property type="entry name" value="SCP2_sterol-bd_dom_sf"/>
</dbReference>
<gene>
    <name evidence="2" type="ORF">SAMN02745752_01429</name>
</gene>
<dbReference type="RefSeq" id="WP_072325675.1">
    <property type="nucleotide sequence ID" value="NZ_FPJW01000004.1"/>
</dbReference>
<dbReference type="Pfam" id="PF02036">
    <property type="entry name" value="SCP2"/>
    <property type="match status" value="1"/>
</dbReference>
<reference evidence="2 3" key="1">
    <citation type="submission" date="2016-11" db="EMBL/GenBank/DDBJ databases">
        <authorList>
            <person name="Jaros S."/>
            <person name="Januszkiewicz K."/>
            <person name="Wedrychowicz H."/>
        </authorList>
    </citation>
    <scope>NUCLEOTIDE SEQUENCE [LARGE SCALE GENOMIC DNA]</scope>
    <source>
        <strain evidence="2 3">DSM 21637</strain>
    </source>
</reference>
<accession>A0A1K1WKR7</accession>
<dbReference type="Gene3D" id="3.30.1050.10">
    <property type="entry name" value="SCP2 sterol-binding domain"/>
    <property type="match status" value="1"/>
</dbReference>
<name>A0A1K1WKR7_9GAMM</name>
<sequence length="120" mass="13953">MLKLRFLLWMLGRLLKGAWRKDEAFRQKLEQQPLRFVIKTSDQRLGRSYSLQPNGIQSTSGDLDQADMKLVFNTPTEAWQTLTSKDKNAFMRAIQEGAVKVEGDYKQLFHLQGLMKHLKV</sequence>
<dbReference type="InterPro" id="IPR003033">
    <property type="entry name" value="SCP2_sterol-bd_dom"/>
</dbReference>
<feature type="domain" description="SCP2" evidence="1">
    <location>
        <begin position="21"/>
        <end position="116"/>
    </location>
</feature>
<evidence type="ECO:0000259" key="1">
    <source>
        <dbReference type="Pfam" id="PF02036"/>
    </source>
</evidence>
<evidence type="ECO:0000313" key="3">
    <source>
        <dbReference type="Proteomes" id="UP000182350"/>
    </source>
</evidence>